<sequence length="323" mass="37885">MIDTIEIVQDFDSVKELEACIQILEKKYIIDKSTTVSNDNLKPIKTFYTCWDKGFKIWIIQNKIYLQGSLTKLYFGNNYQTLNSRQLIKAYEKLKARYFFINWNKAIHKRIDLGVSFRLSTPPSFTIRKIIGGKRMKKTVYKSNGESVIIGNNSNQIIFYDQTESCNKELSKNSNIKTIPDNLLRIEYKMLKLHTIERHFGSKNITIDYILTNMHFLPKIWYSMYCNAEKDYSTNIGLFSNKKEMEIKAIIHYGIESLKNELVDSYKSKRLTRSTKQNIQNYLGDILSYQSEYTKSLNSMKILDNRAERFANCNSFIRANISV</sequence>
<comment type="caution">
    <text evidence="2">The sequence shown here is derived from an EMBL/GenBank/DDBJ whole genome shotgun (WGS) entry which is preliminary data.</text>
</comment>
<protein>
    <recommendedName>
        <fullName evidence="1">Replication-associated protein G2P N-terminal domain-containing protein</fullName>
    </recommendedName>
</protein>
<organism evidence="2 3">
    <name type="scientific">Larkinella bovis</name>
    <dbReference type="NCBI Taxonomy" id="683041"/>
    <lineage>
        <taxon>Bacteria</taxon>
        <taxon>Pseudomonadati</taxon>
        <taxon>Bacteroidota</taxon>
        <taxon>Cytophagia</taxon>
        <taxon>Cytophagales</taxon>
        <taxon>Spirosomataceae</taxon>
        <taxon>Larkinella</taxon>
    </lineage>
</organism>
<reference evidence="3" key="1">
    <citation type="journal article" date="2019" name="Int. J. Syst. Evol. Microbiol.">
        <title>The Global Catalogue of Microorganisms (GCM) 10K type strain sequencing project: providing services to taxonomists for standard genome sequencing and annotation.</title>
        <authorList>
            <consortium name="The Broad Institute Genomics Platform"/>
            <consortium name="The Broad Institute Genome Sequencing Center for Infectious Disease"/>
            <person name="Wu L."/>
            <person name="Ma J."/>
        </authorList>
    </citation>
    <scope>NUCLEOTIDE SEQUENCE [LARGE SCALE GENOMIC DNA]</scope>
    <source>
        <strain evidence="3">CCUG 55250</strain>
    </source>
</reference>
<evidence type="ECO:0000313" key="2">
    <source>
        <dbReference type="EMBL" id="MFC5410667.1"/>
    </source>
</evidence>
<dbReference type="RefSeq" id="WP_379846523.1">
    <property type="nucleotide sequence ID" value="NZ_JBHSMA010000004.1"/>
</dbReference>
<name>A0ABW0IEX4_9BACT</name>
<dbReference type="Proteomes" id="UP001596106">
    <property type="component" value="Unassembled WGS sequence"/>
</dbReference>
<dbReference type="Pfam" id="PF05144">
    <property type="entry name" value="Phage_CRI"/>
    <property type="match status" value="1"/>
</dbReference>
<accession>A0ABW0IEX4</accession>
<proteinExistence type="predicted"/>
<feature type="domain" description="Replication-associated protein G2P N-terminal" evidence="1">
    <location>
        <begin position="1"/>
        <end position="192"/>
    </location>
</feature>
<dbReference type="InterPro" id="IPR022686">
    <property type="entry name" value="G2P_N"/>
</dbReference>
<dbReference type="EMBL" id="JBHSMA010000004">
    <property type="protein sequence ID" value="MFC5410667.1"/>
    <property type="molecule type" value="Genomic_DNA"/>
</dbReference>
<evidence type="ECO:0000313" key="3">
    <source>
        <dbReference type="Proteomes" id="UP001596106"/>
    </source>
</evidence>
<evidence type="ECO:0000259" key="1">
    <source>
        <dbReference type="Pfam" id="PF05144"/>
    </source>
</evidence>
<gene>
    <name evidence="2" type="ORF">ACFPMF_15195</name>
</gene>
<keyword evidence="3" id="KW-1185">Reference proteome</keyword>